<dbReference type="AlphaFoldDB" id="A0A974S3Z5"/>
<feature type="compositionally biased region" description="Gly residues" evidence="1">
    <location>
        <begin position="1"/>
        <end position="16"/>
    </location>
</feature>
<evidence type="ECO:0000313" key="2">
    <source>
        <dbReference type="EMBL" id="QQV77068.1"/>
    </source>
</evidence>
<dbReference type="RefSeq" id="WP_202093201.1">
    <property type="nucleotide sequence ID" value="NZ_CP061035.1"/>
</dbReference>
<reference evidence="3" key="1">
    <citation type="submission" date="2020-09" db="EMBL/GenBank/DDBJ databases">
        <title>Sphingomonas sp., a new species isolated from pork steak.</title>
        <authorList>
            <person name="Heidler von Heilborn D."/>
        </authorList>
    </citation>
    <scope>NUCLEOTIDE SEQUENCE [LARGE SCALE GENOMIC DNA]</scope>
</reference>
<gene>
    <name evidence="2" type="ORF">H5J25_17270</name>
</gene>
<proteinExistence type="predicted"/>
<dbReference type="Proteomes" id="UP000595894">
    <property type="component" value="Chromosome"/>
</dbReference>
<name>A0A974S3Z5_9SPHN</name>
<keyword evidence="3" id="KW-1185">Reference proteome</keyword>
<dbReference type="KEGG" id="sari:H5J25_17270"/>
<feature type="region of interest" description="Disordered" evidence="1">
    <location>
        <begin position="1"/>
        <end position="22"/>
    </location>
</feature>
<protein>
    <submittedName>
        <fullName evidence="2">Uncharacterized protein</fullName>
    </submittedName>
</protein>
<accession>A0A974S3Z5</accession>
<sequence length="124" mass="13384">MHARGLGGYDGAGGKMGQAQPETVREQLTVRIGKLDAVIRSKPRRDTANDLAREIDAIRTIAHLNGMRPAVAVAQALEMALARGERGPLIYGWVAILRDAVTSDRHDDAACDTYRAACSVRLFG</sequence>
<evidence type="ECO:0000313" key="3">
    <source>
        <dbReference type="Proteomes" id="UP000595894"/>
    </source>
</evidence>
<organism evidence="2 3">
    <name type="scientific">Sphingomonas aliaeris</name>
    <dbReference type="NCBI Taxonomy" id="2759526"/>
    <lineage>
        <taxon>Bacteria</taxon>
        <taxon>Pseudomonadati</taxon>
        <taxon>Pseudomonadota</taxon>
        <taxon>Alphaproteobacteria</taxon>
        <taxon>Sphingomonadales</taxon>
        <taxon>Sphingomonadaceae</taxon>
        <taxon>Sphingomonas</taxon>
    </lineage>
</organism>
<evidence type="ECO:0000256" key="1">
    <source>
        <dbReference type="SAM" id="MobiDB-lite"/>
    </source>
</evidence>
<dbReference type="EMBL" id="CP061035">
    <property type="protein sequence ID" value="QQV77068.1"/>
    <property type="molecule type" value="Genomic_DNA"/>
</dbReference>